<protein>
    <submittedName>
        <fullName evidence="1">Uncharacterized protein</fullName>
    </submittedName>
</protein>
<proteinExistence type="predicted"/>
<evidence type="ECO:0000313" key="1">
    <source>
        <dbReference type="EMBL" id="KRZ98231.1"/>
    </source>
</evidence>
<evidence type="ECO:0000313" key="2">
    <source>
        <dbReference type="Proteomes" id="UP000054251"/>
    </source>
</evidence>
<keyword evidence="2" id="KW-1185">Reference proteome</keyword>
<dbReference type="GeneID" id="26843018"/>
<accession>A0A0V1PPR9</accession>
<dbReference type="EMBL" id="LMYN01000458">
    <property type="protein sequence ID" value="KRZ98231.1"/>
    <property type="molecule type" value="Genomic_DNA"/>
</dbReference>
<gene>
    <name evidence="1" type="ORF">AC631_06009</name>
</gene>
<name>A0A0V1PPR9_9ASCO</name>
<reference evidence="1 2" key="1">
    <citation type="submission" date="2015-11" db="EMBL/GenBank/DDBJ databases">
        <title>The genome of Debaryomyces fabryi.</title>
        <authorList>
            <person name="Tafer H."/>
            <person name="Lopandic K."/>
        </authorList>
    </citation>
    <scope>NUCLEOTIDE SEQUENCE [LARGE SCALE GENOMIC DNA]</scope>
    <source>
        <strain evidence="1 2">CBS 789</strain>
    </source>
</reference>
<dbReference type="AlphaFoldDB" id="A0A0V1PPR9"/>
<sequence>MQLNGITHLKQIFEGKIQVLKKKFTLGRQIRGDIYEVVKIFKNEQRKIYQNALESILKYEKKLLADNKSKLLSLKTILKNDAPFRSFLLKIFKVSSYEQILQKQIVNEAAILWIVTLCQKKVALCKSTFNTSANQIINIYSQVEAVSKTIEINDEDIDEYKPKVSPYISDVLKVWSD</sequence>
<dbReference type="RefSeq" id="XP_015464334.1">
    <property type="nucleotide sequence ID" value="XM_015614838.1"/>
</dbReference>
<comment type="caution">
    <text evidence="1">The sequence shown here is derived from an EMBL/GenBank/DDBJ whole genome shotgun (WGS) entry which is preliminary data.</text>
</comment>
<dbReference type="OrthoDB" id="42889at2759"/>
<organism evidence="1 2">
    <name type="scientific">Debaryomyces fabryi</name>
    <dbReference type="NCBI Taxonomy" id="58627"/>
    <lineage>
        <taxon>Eukaryota</taxon>
        <taxon>Fungi</taxon>
        <taxon>Dikarya</taxon>
        <taxon>Ascomycota</taxon>
        <taxon>Saccharomycotina</taxon>
        <taxon>Pichiomycetes</taxon>
        <taxon>Debaryomycetaceae</taxon>
        <taxon>Debaryomyces</taxon>
    </lineage>
</organism>
<feature type="non-terminal residue" evidence="1">
    <location>
        <position position="177"/>
    </location>
</feature>
<dbReference type="Proteomes" id="UP000054251">
    <property type="component" value="Unassembled WGS sequence"/>
</dbReference>